<dbReference type="EMBL" id="KN847561">
    <property type="protein sequence ID" value="KIW00628.1"/>
    <property type="molecule type" value="Genomic_DNA"/>
</dbReference>
<dbReference type="InterPro" id="IPR010839">
    <property type="entry name" value="AtuA_N"/>
</dbReference>
<evidence type="ECO:0000259" key="1">
    <source>
        <dbReference type="Pfam" id="PF07287"/>
    </source>
</evidence>
<dbReference type="RefSeq" id="XP_016210497.1">
    <property type="nucleotide sequence ID" value="XM_016361637.1"/>
</dbReference>
<dbReference type="VEuPathDB" id="FungiDB:PV09_07823"/>
<dbReference type="Pfam" id="PF07287">
    <property type="entry name" value="AtuA"/>
    <property type="match status" value="1"/>
</dbReference>
<dbReference type="InterPro" id="IPR056362">
    <property type="entry name" value="AtuA-like_ferredoxin_dom"/>
</dbReference>
<dbReference type="Pfam" id="PF23544">
    <property type="entry name" value="AtuA_ferredoxin"/>
    <property type="match status" value="1"/>
</dbReference>
<organism evidence="3 4">
    <name type="scientific">Verruconis gallopava</name>
    <dbReference type="NCBI Taxonomy" id="253628"/>
    <lineage>
        <taxon>Eukaryota</taxon>
        <taxon>Fungi</taxon>
        <taxon>Dikarya</taxon>
        <taxon>Ascomycota</taxon>
        <taxon>Pezizomycotina</taxon>
        <taxon>Dothideomycetes</taxon>
        <taxon>Pleosporomycetidae</taxon>
        <taxon>Venturiales</taxon>
        <taxon>Sympoventuriaceae</taxon>
        <taxon>Verruconis</taxon>
    </lineage>
</organism>
<dbReference type="OrthoDB" id="10265871at2759"/>
<sequence length="627" mass="70195">MPGAKRPVRVAGASGGFSDRVHAISRLAANEDVDIIVGDWLSELTMTIHGTGKVANQERFAGRELTWDEQVQNAMFAENFMDCFEPAIDDLAKKGIKLAVNAGASDTEILAKIVQEKVKERGYDLKVAWVEGDDVTGAVKAMLAKGEEFRSLMHNKSVKEWGLDPVCAQCYLGGLGIARALTEGADIVICGRVSDASPIIGAAAWWHEWRADQFDELAGSLIIGHLLECAAYVSGGYCSDFKNLLKTGKHIDLGFPICAIEADGTGTMYKEKNTGGQMTVSSCTSQLLYEIQGPQYYNCDVTAWLEDIKMEQVGEDRVYVSGVKGLPPPPTTKVGLTGFAGWQAEYHVYLCGLDIEEKCKFTEDQIRYEIGEEMLKKFTVLKFMQNGSSVPDARNQDVATVDFRIFAQSKDRELLNMRNPNGFFRKSMVTFLQSCPGASLGNDMRQAEGKPYYEYHPTLLPQTEFKQRVHCLWGENKIIDMPHPPKTQVYDRQQPSYETKDPVPLDSFGETVKIPLGRIVLGRSGDKCSDANVGFFVRHDDEWDWLRSFLTVDKIKELLGPEEAAKATHIDRFEMKNLRAVHFLLHDHLDRGYDACSTYDTLGKNVCEYLRMRIVDVPKKFAERPWV</sequence>
<evidence type="ECO:0000313" key="4">
    <source>
        <dbReference type="Proteomes" id="UP000053259"/>
    </source>
</evidence>
<evidence type="ECO:0000259" key="2">
    <source>
        <dbReference type="Pfam" id="PF23544"/>
    </source>
</evidence>
<reference evidence="3 4" key="1">
    <citation type="submission" date="2015-01" db="EMBL/GenBank/DDBJ databases">
        <title>The Genome Sequence of Ochroconis gallopava CBS43764.</title>
        <authorList>
            <consortium name="The Broad Institute Genomics Platform"/>
            <person name="Cuomo C."/>
            <person name="de Hoog S."/>
            <person name="Gorbushina A."/>
            <person name="Stielow B."/>
            <person name="Teixiera M."/>
            <person name="Abouelleil A."/>
            <person name="Chapman S.B."/>
            <person name="Priest M."/>
            <person name="Young S.K."/>
            <person name="Wortman J."/>
            <person name="Nusbaum C."/>
            <person name="Birren B."/>
        </authorList>
    </citation>
    <scope>NUCLEOTIDE SEQUENCE [LARGE SCALE GENOMIC DNA]</scope>
    <source>
        <strain evidence="3 4">CBS 43764</strain>
    </source>
</reference>
<dbReference type="AlphaFoldDB" id="A0A0D2A1N5"/>
<dbReference type="PANTHER" id="PTHR47585">
    <property type="match status" value="1"/>
</dbReference>
<evidence type="ECO:0000313" key="3">
    <source>
        <dbReference type="EMBL" id="KIW00628.1"/>
    </source>
</evidence>
<dbReference type="HOGENOM" id="CLU_012617_0_1_1"/>
<protein>
    <recommendedName>
        <fullName evidence="5">DUF1446-domain-containing protein</fullName>
    </recommendedName>
</protein>
<dbReference type="PANTHER" id="PTHR47585:SF2">
    <property type="entry name" value="DUF1446 DOMAIN PROTEIN (AFU_ORTHOLOGUE AFUA_6G11420)"/>
    <property type="match status" value="1"/>
</dbReference>
<evidence type="ECO:0008006" key="5">
    <source>
        <dbReference type="Google" id="ProtNLM"/>
    </source>
</evidence>
<dbReference type="InParanoid" id="A0A0D2A1N5"/>
<feature type="domain" description="AtuA-like ferredoxin-fold" evidence="2">
    <location>
        <begin position="514"/>
        <end position="611"/>
    </location>
</feature>
<accession>A0A0D2A1N5</accession>
<dbReference type="GeneID" id="27315796"/>
<proteinExistence type="predicted"/>
<dbReference type="Proteomes" id="UP000053259">
    <property type="component" value="Unassembled WGS sequence"/>
</dbReference>
<name>A0A0D2A1N5_9PEZI</name>
<keyword evidence="4" id="KW-1185">Reference proteome</keyword>
<gene>
    <name evidence="3" type="ORF">PV09_07823</name>
</gene>
<feature type="domain" description="Acyclic terpene utilisation N-terminal" evidence="1">
    <location>
        <begin position="8"/>
        <end position="470"/>
    </location>
</feature>